<comment type="catalytic activity">
    <reaction evidence="4 6">
        <text>L-aspartyl-tRNA(Asn) + L-glutamine + ATP + H2O = L-asparaginyl-tRNA(Asn) + L-glutamate + ADP + phosphate + 2 H(+)</text>
        <dbReference type="Rhea" id="RHEA:14513"/>
        <dbReference type="Rhea" id="RHEA-COMP:9674"/>
        <dbReference type="Rhea" id="RHEA-COMP:9677"/>
        <dbReference type="ChEBI" id="CHEBI:15377"/>
        <dbReference type="ChEBI" id="CHEBI:15378"/>
        <dbReference type="ChEBI" id="CHEBI:29985"/>
        <dbReference type="ChEBI" id="CHEBI:30616"/>
        <dbReference type="ChEBI" id="CHEBI:43474"/>
        <dbReference type="ChEBI" id="CHEBI:58359"/>
        <dbReference type="ChEBI" id="CHEBI:78515"/>
        <dbReference type="ChEBI" id="CHEBI:78516"/>
        <dbReference type="ChEBI" id="CHEBI:456216"/>
    </reaction>
</comment>
<organism evidence="7 8">
    <name type="scientific">Xylocopilactobacillus apicola</name>
    <dbReference type="NCBI Taxonomy" id="2932184"/>
    <lineage>
        <taxon>Bacteria</taxon>
        <taxon>Bacillati</taxon>
        <taxon>Bacillota</taxon>
        <taxon>Bacilli</taxon>
        <taxon>Lactobacillales</taxon>
        <taxon>Lactobacillaceae</taxon>
        <taxon>Xylocopilactobacillus</taxon>
    </lineage>
</organism>
<evidence type="ECO:0000256" key="3">
    <source>
        <dbReference type="ARBA" id="ARBA00024799"/>
    </source>
</evidence>
<dbReference type="EMBL" id="AP026802">
    <property type="protein sequence ID" value="BDR58457.1"/>
    <property type="molecule type" value="Genomic_DNA"/>
</dbReference>
<protein>
    <recommendedName>
        <fullName evidence="6">Aspartyl/glutamyl-tRNA(Asn/Gln) amidotransferase subunit C</fullName>
        <shortName evidence="6">Asp/Glu-ADT subunit C</shortName>
        <ecNumber evidence="6">6.3.5.-</ecNumber>
    </recommendedName>
</protein>
<dbReference type="KEGG" id="xap:XA3_08980"/>
<evidence type="ECO:0000256" key="5">
    <source>
        <dbReference type="ARBA" id="ARBA00047913"/>
    </source>
</evidence>
<keyword evidence="8" id="KW-1185">Reference proteome</keyword>
<dbReference type="AlphaFoldDB" id="A0AAU9DCD1"/>
<evidence type="ECO:0000256" key="1">
    <source>
        <dbReference type="ARBA" id="ARBA00010757"/>
    </source>
</evidence>
<dbReference type="GO" id="GO:0006450">
    <property type="term" value="P:regulation of translational fidelity"/>
    <property type="evidence" value="ECO:0007669"/>
    <property type="project" value="InterPro"/>
</dbReference>
<dbReference type="Pfam" id="PF02686">
    <property type="entry name" value="GatC"/>
    <property type="match status" value="1"/>
</dbReference>
<keyword evidence="6" id="KW-0436">Ligase</keyword>
<accession>A0AAU9DCD1</accession>
<evidence type="ECO:0000256" key="4">
    <source>
        <dbReference type="ARBA" id="ARBA00047380"/>
    </source>
</evidence>
<comment type="subunit">
    <text evidence="2 6">Heterotrimer of A, B and C subunits.</text>
</comment>
<dbReference type="GO" id="GO:0050567">
    <property type="term" value="F:glutaminyl-tRNA synthase (glutamine-hydrolyzing) activity"/>
    <property type="evidence" value="ECO:0007669"/>
    <property type="project" value="UniProtKB-UniRule"/>
</dbReference>
<evidence type="ECO:0000313" key="7">
    <source>
        <dbReference type="EMBL" id="BDR58457.1"/>
    </source>
</evidence>
<comment type="catalytic activity">
    <reaction evidence="5 6">
        <text>L-glutamyl-tRNA(Gln) + L-glutamine + ATP + H2O = L-glutaminyl-tRNA(Gln) + L-glutamate + ADP + phosphate + H(+)</text>
        <dbReference type="Rhea" id="RHEA:17521"/>
        <dbReference type="Rhea" id="RHEA-COMP:9681"/>
        <dbReference type="Rhea" id="RHEA-COMP:9684"/>
        <dbReference type="ChEBI" id="CHEBI:15377"/>
        <dbReference type="ChEBI" id="CHEBI:15378"/>
        <dbReference type="ChEBI" id="CHEBI:29985"/>
        <dbReference type="ChEBI" id="CHEBI:30616"/>
        <dbReference type="ChEBI" id="CHEBI:43474"/>
        <dbReference type="ChEBI" id="CHEBI:58359"/>
        <dbReference type="ChEBI" id="CHEBI:78520"/>
        <dbReference type="ChEBI" id="CHEBI:78521"/>
        <dbReference type="ChEBI" id="CHEBI:456216"/>
    </reaction>
</comment>
<dbReference type="SUPFAM" id="SSF141000">
    <property type="entry name" value="Glu-tRNAGln amidotransferase C subunit"/>
    <property type="match status" value="1"/>
</dbReference>
<comment type="function">
    <text evidence="3 6">Allows the formation of correctly charged Asn-tRNA(Asn) or Gln-tRNA(Gln) through the transamidation of misacylated Asp-tRNA(Asn) or Glu-tRNA(Gln) in organisms which lack either or both of asparaginyl-tRNA or glutaminyl-tRNA synthetases. The reaction takes place in the presence of glutamine and ATP through an activated phospho-Asp-tRNA(Asn) or phospho-Glu-tRNA(Gln).</text>
</comment>
<reference evidence="7 8" key="1">
    <citation type="journal article" date="2023" name="Microbiol. Spectr.">
        <title>Symbiosis of Carpenter Bees with Uncharacterized Lactic Acid Bacteria Showing NAD Auxotrophy.</title>
        <authorList>
            <person name="Kawasaki S."/>
            <person name="Ozawa K."/>
            <person name="Mori T."/>
            <person name="Yamamoto A."/>
            <person name="Ito M."/>
            <person name="Ohkuma M."/>
            <person name="Sakamoto M."/>
            <person name="Matsutani M."/>
        </authorList>
    </citation>
    <scope>NUCLEOTIDE SEQUENCE [LARGE SCALE GENOMIC DNA]</scope>
    <source>
        <strain evidence="7 8">XA3</strain>
    </source>
</reference>
<dbReference type="InterPro" id="IPR003837">
    <property type="entry name" value="GatC"/>
</dbReference>
<name>A0AAU9DCD1_9LACO</name>
<dbReference type="GO" id="GO:0006412">
    <property type="term" value="P:translation"/>
    <property type="evidence" value="ECO:0007669"/>
    <property type="project" value="UniProtKB-UniRule"/>
</dbReference>
<sequence length="95" mass="10783">MIKKDDVKKIASLSKLKYSDEELNDFSNQFQKIISFFDTLDQVDTQGVKPTYQSSDLENIFRTDVAKNSGQRDELLKNAPTAKNGLIQVPSIIEE</sequence>
<evidence type="ECO:0000256" key="6">
    <source>
        <dbReference type="HAMAP-Rule" id="MF_00122"/>
    </source>
</evidence>
<dbReference type="RefSeq" id="WP_317636358.1">
    <property type="nucleotide sequence ID" value="NZ_AP026802.1"/>
</dbReference>
<dbReference type="EC" id="6.3.5.-" evidence="6"/>
<dbReference type="NCBIfam" id="TIGR00135">
    <property type="entry name" value="gatC"/>
    <property type="match status" value="1"/>
</dbReference>
<proteinExistence type="inferred from homology"/>
<evidence type="ECO:0000313" key="8">
    <source>
        <dbReference type="Proteomes" id="UP001321861"/>
    </source>
</evidence>
<evidence type="ECO:0000256" key="2">
    <source>
        <dbReference type="ARBA" id="ARBA00011123"/>
    </source>
</evidence>
<dbReference type="Gene3D" id="1.10.20.60">
    <property type="entry name" value="Glu-tRNAGln amidotransferase C subunit, N-terminal domain"/>
    <property type="match status" value="1"/>
</dbReference>
<dbReference type="Proteomes" id="UP001321861">
    <property type="component" value="Chromosome"/>
</dbReference>
<dbReference type="InterPro" id="IPR036113">
    <property type="entry name" value="Asp/Glu-ADT_sf_sub_c"/>
</dbReference>
<keyword evidence="6" id="KW-0648">Protein biosynthesis</keyword>
<comment type="similarity">
    <text evidence="1 6">Belongs to the GatC family.</text>
</comment>
<dbReference type="GO" id="GO:0005524">
    <property type="term" value="F:ATP binding"/>
    <property type="evidence" value="ECO:0007669"/>
    <property type="project" value="UniProtKB-KW"/>
</dbReference>
<keyword evidence="6" id="KW-0067">ATP-binding</keyword>
<gene>
    <name evidence="6 7" type="primary">gatC</name>
    <name evidence="7" type="ORF">XA3_08980</name>
</gene>
<dbReference type="HAMAP" id="MF_00122">
    <property type="entry name" value="GatC"/>
    <property type="match status" value="1"/>
</dbReference>
<dbReference type="GO" id="GO:0070681">
    <property type="term" value="P:glutaminyl-tRNAGln biosynthesis via transamidation"/>
    <property type="evidence" value="ECO:0007669"/>
    <property type="project" value="TreeGrafter"/>
</dbReference>
<keyword evidence="6" id="KW-0547">Nucleotide-binding</keyword>
<dbReference type="PANTHER" id="PTHR15004">
    <property type="entry name" value="GLUTAMYL-TRNA(GLN) AMIDOTRANSFERASE SUBUNIT C, MITOCHONDRIAL"/>
    <property type="match status" value="1"/>
</dbReference>
<dbReference type="PANTHER" id="PTHR15004:SF0">
    <property type="entry name" value="GLUTAMYL-TRNA(GLN) AMIDOTRANSFERASE SUBUNIT C, MITOCHONDRIAL"/>
    <property type="match status" value="1"/>
</dbReference>